<keyword evidence="3" id="KW-1185">Reference proteome</keyword>
<evidence type="ECO:0000313" key="2">
    <source>
        <dbReference type="EMBL" id="MEQ2183981.1"/>
    </source>
</evidence>
<dbReference type="EMBL" id="JAHRIO010080097">
    <property type="protein sequence ID" value="MEQ2183981.1"/>
    <property type="molecule type" value="Genomic_DNA"/>
</dbReference>
<protein>
    <submittedName>
        <fullName evidence="2">Uncharacterized protein</fullName>
    </submittedName>
</protein>
<sequence length="80" mass="8056">MRTRGGSWDVGGVCGGPGERDGVEVSQERLMSSDRSGEPPLLQEEADPGPISGGKDEAPLGSEGGSGGMVSEAFLSFSAS</sequence>
<organism evidence="2 3">
    <name type="scientific">Goodea atripinnis</name>
    <dbReference type="NCBI Taxonomy" id="208336"/>
    <lineage>
        <taxon>Eukaryota</taxon>
        <taxon>Metazoa</taxon>
        <taxon>Chordata</taxon>
        <taxon>Craniata</taxon>
        <taxon>Vertebrata</taxon>
        <taxon>Euteleostomi</taxon>
        <taxon>Actinopterygii</taxon>
        <taxon>Neopterygii</taxon>
        <taxon>Teleostei</taxon>
        <taxon>Neoteleostei</taxon>
        <taxon>Acanthomorphata</taxon>
        <taxon>Ovalentaria</taxon>
        <taxon>Atherinomorphae</taxon>
        <taxon>Cyprinodontiformes</taxon>
        <taxon>Goodeidae</taxon>
        <taxon>Goodea</taxon>
    </lineage>
</organism>
<gene>
    <name evidence="2" type="ORF">GOODEAATRI_003440</name>
</gene>
<feature type="region of interest" description="Disordered" evidence="1">
    <location>
        <begin position="1"/>
        <end position="80"/>
    </location>
</feature>
<comment type="caution">
    <text evidence="2">The sequence shown here is derived from an EMBL/GenBank/DDBJ whole genome shotgun (WGS) entry which is preliminary data.</text>
</comment>
<evidence type="ECO:0000256" key="1">
    <source>
        <dbReference type="SAM" id="MobiDB-lite"/>
    </source>
</evidence>
<evidence type="ECO:0000313" key="3">
    <source>
        <dbReference type="Proteomes" id="UP001476798"/>
    </source>
</evidence>
<dbReference type="Proteomes" id="UP001476798">
    <property type="component" value="Unassembled WGS sequence"/>
</dbReference>
<feature type="compositionally biased region" description="Gly residues" evidence="1">
    <location>
        <begin position="8"/>
        <end position="17"/>
    </location>
</feature>
<proteinExistence type="predicted"/>
<accession>A0ABV0PKM8</accession>
<feature type="compositionally biased region" description="Basic and acidic residues" evidence="1">
    <location>
        <begin position="18"/>
        <end position="37"/>
    </location>
</feature>
<name>A0ABV0PKM8_9TELE</name>
<reference evidence="2 3" key="1">
    <citation type="submission" date="2021-06" db="EMBL/GenBank/DDBJ databases">
        <authorList>
            <person name="Palmer J.M."/>
        </authorList>
    </citation>
    <scope>NUCLEOTIDE SEQUENCE [LARGE SCALE GENOMIC DNA]</scope>
    <source>
        <strain evidence="2 3">GA_2019</strain>
        <tissue evidence="2">Muscle</tissue>
    </source>
</reference>